<keyword evidence="1" id="KW-0472">Membrane</keyword>
<dbReference type="Proteomes" id="UP000005326">
    <property type="component" value="Unassembled WGS sequence"/>
</dbReference>
<feature type="transmembrane region" description="Helical" evidence="1">
    <location>
        <begin position="16"/>
        <end position="40"/>
    </location>
</feature>
<evidence type="ECO:0000313" key="3">
    <source>
        <dbReference type="Proteomes" id="UP000005326"/>
    </source>
</evidence>
<comment type="caution">
    <text evidence="2">The sequence shown here is derived from an EMBL/GenBank/DDBJ whole genome shotgun (WGS) entry which is preliminary data.</text>
</comment>
<keyword evidence="1" id="KW-0812">Transmembrane</keyword>
<reference evidence="2" key="1">
    <citation type="submission" date="2007-10" db="EMBL/GenBank/DDBJ databases">
        <authorList>
            <person name="Fulton L."/>
            <person name="Clifton S."/>
            <person name="Fulton B."/>
            <person name="Xu J."/>
            <person name="Minx P."/>
            <person name="Pepin K.H."/>
            <person name="Johnson M."/>
            <person name="Thiruvilangam P."/>
            <person name="Bhonagiri V."/>
            <person name="Nash W.E."/>
            <person name="Mardis E.R."/>
            <person name="Wilson R.K."/>
        </authorList>
    </citation>
    <scope>NUCLEOTIDE SEQUENCE [LARGE SCALE GENOMIC DNA]</scope>
    <source>
        <strain evidence="2">DSM 15702</strain>
    </source>
</reference>
<gene>
    <name evidence="2" type="ORF">EUBSIR_02638</name>
</gene>
<feature type="transmembrane region" description="Helical" evidence="1">
    <location>
        <begin position="101"/>
        <end position="128"/>
    </location>
</feature>
<name>B0MS02_9FIRM</name>
<protein>
    <submittedName>
        <fullName evidence="2">Uncharacterized protein</fullName>
    </submittedName>
</protein>
<feature type="transmembrane region" description="Helical" evidence="1">
    <location>
        <begin position="140"/>
        <end position="160"/>
    </location>
</feature>
<feature type="transmembrane region" description="Helical" evidence="1">
    <location>
        <begin position="172"/>
        <end position="189"/>
    </location>
</feature>
<sequence>MKWLIYSELERSRKSAVLSVIFTVLAVGIFVLIALSFNYGNLGKLPIEAKESFFDMNNSVSVPLIAIISGFIVDAAIDGSREDNLCYRLFRRSTPISPLKYSAVNVIIISLYFIIGLGLAFGLSAVVLAVSGLEFTAEHAAAIFFCIEVVLMMNVIMTIFQASLHVSKDKAGIMMITMFCIPMFLIFLITEGTAFEISQEDITGFFLKLFPFSPLIILGLLATCLLLTAAGIKRREK</sequence>
<dbReference type="AlphaFoldDB" id="B0MS02"/>
<dbReference type="EMBL" id="ABCA03000055">
    <property type="protein sequence ID" value="EDR99570.1"/>
    <property type="molecule type" value="Genomic_DNA"/>
</dbReference>
<organism evidence="2 3">
    <name type="scientific">[Eubacterium] siraeum DSM 15702</name>
    <dbReference type="NCBI Taxonomy" id="428128"/>
    <lineage>
        <taxon>Bacteria</taxon>
        <taxon>Bacillati</taxon>
        <taxon>Bacillota</taxon>
        <taxon>Clostridia</taxon>
        <taxon>Eubacteriales</taxon>
        <taxon>Oscillospiraceae</taxon>
        <taxon>Oscillospiraceae incertae sedis</taxon>
    </lineage>
</organism>
<evidence type="ECO:0000256" key="1">
    <source>
        <dbReference type="SAM" id="Phobius"/>
    </source>
</evidence>
<keyword evidence="3" id="KW-1185">Reference proteome</keyword>
<reference evidence="2" key="2">
    <citation type="submission" date="2014-06" db="EMBL/GenBank/DDBJ databases">
        <title>Draft genome sequence of Eubacterium siraeum (DSM 15702).</title>
        <authorList>
            <person name="Sudarsanam P."/>
            <person name="Ley R."/>
            <person name="Guruge J."/>
            <person name="Turnbaugh P.J."/>
            <person name="Mahowald M."/>
            <person name="Liep D."/>
            <person name="Gordon J."/>
        </authorList>
    </citation>
    <scope>NUCLEOTIDE SEQUENCE</scope>
    <source>
        <strain evidence="2">DSM 15702</strain>
    </source>
</reference>
<feature type="transmembrane region" description="Helical" evidence="1">
    <location>
        <begin position="209"/>
        <end position="232"/>
    </location>
</feature>
<feature type="transmembrane region" description="Helical" evidence="1">
    <location>
        <begin position="60"/>
        <end position="80"/>
    </location>
</feature>
<evidence type="ECO:0000313" key="2">
    <source>
        <dbReference type="EMBL" id="EDR99570.1"/>
    </source>
</evidence>
<accession>B0MS02</accession>
<proteinExistence type="predicted"/>
<keyword evidence="1" id="KW-1133">Transmembrane helix</keyword>